<sequence length="139" mass="15676">MPIHSQFCLNRILVDGFNLLAEGFIRRPSVCLNGPPGVPIHTQFCLNSPVFFKWPDRSPERVWGPYQRMCSNLTCPRQAVSVFAHFPMHDAHHGTALLLSPRVAKCADPHFASSLPHRQDSLVLRSFLPAVLLLLWVLV</sequence>
<proteinExistence type="predicted"/>
<dbReference type="EMBL" id="VSRR010017892">
    <property type="protein sequence ID" value="MPC60784.1"/>
    <property type="molecule type" value="Genomic_DNA"/>
</dbReference>
<keyword evidence="2" id="KW-1185">Reference proteome</keyword>
<protein>
    <submittedName>
        <fullName evidence="1">Uncharacterized protein</fullName>
    </submittedName>
</protein>
<accession>A0A5B7GW30</accession>
<organism evidence="1 2">
    <name type="scientific">Portunus trituberculatus</name>
    <name type="common">Swimming crab</name>
    <name type="synonym">Neptunus trituberculatus</name>
    <dbReference type="NCBI Taxonomy" id="210409"/>
    <lineage>
        <taxon>Eukaryota</taxon>
        <taxon>Metazoa</taxon>
        <taxon>Ecdysozoa</taxon>
        <taxon>Arthropoda</taxon>
        <taxon>Crustacea</taxon>
        <taxon>Multicrustacea</taxon>
        <taxon>Malacostraca</taxon>
        <taxon>Eumalacostraca</taxon>
        <taxon>Eucarida</taxon>
        <taxon>Decapoda</taxon>
        <taxon>Pleocyemata</taxon>
        <taxon>Brachyura</taxon>
        <taxon>Eubrachyura</taxon>
        <taxon>Portunoidea</taxon>
        <taxon>Portunidae</taxon>
        <taxon>Portuninae</taxon>
        <taxon>Portunus</taxon>
    </lineage>
</organism>
<dbReference type="Proteomes" id="UP000324222">
    <property type="component" value="Unassembled WGS sequence"/>
</dbReference>
<evidence type="ECO:0000313" key="2">
    <source>
        <dbReference type="Proteomes" id="UP000324222"/>
    </source>
</evidence>
<dbReference type="AlphaFoldDB" id="A0A5B7GW30"/>
<evidence type="ECO:0000313" key="1">
    <source>
        <dbReference type="EMBL" id="MPC60784.1"/>
    </source>
</evidence>
<name>A0A5B7GW30_PORTR</name>
<gene>
    <name evidence="1" type="ORF">E2C01_054840</name>
</gene>
<reference evidence="1 2" key="1">
    <citation type="submission" date="2019-05" db="EMBL/GenBank/DDBJ databases">
        <title>Another draft genome of Portunus trituberculatus and its Hox gene families provides insights of decapod evolution.</title>
        <authorList>
            <person name="Jeong J.-H."/>
            <person name="Song I."/>
            <person name="Kim S."/>
            <person name="Choi T."/>
            <person name="Kim D."/>
            <person name="Ryu S."/>
            <person name="Kim W."/>
        </authorList>
    </citation>
    <scope>NUCLEOTIDE SEQUENCE [LARGE SCALE GENOMIC DNA]</scope>
    <source>
        <tissue evidence="1">Muscle</tissue>
    </source>
</reference>
<comment type="caution">
    <text evidence="1">The sequence shown here is derived from an EMBL/GenBank/DDBJ whole genome shotgun (WGS) entry which is preliminary data.</text>
</comment>